<dbReference type="PANTHER" id="PTHR32278">
    <property type="entry name" value="F-BOX DOMAIN-CONTAINING PROTEIN"/>
    <property type="match status" value="1"/>
</dbReference>
<sequence length="289" mass="32945">MATRSIIETLPEECVSEILSHTSPPDACRFSMLSSTLRSAANSDMLWRSFLPSDYSDIISRALNPLFLNSSSSFKDLFKALCNPLLLDGGTMIFKLDKSSGKKSYILSARELSITWSSDPLYWTWKPMRESRFQEVAELRTVSWLQIQGKIRTQILTPNMLYSVYLIMNVSHRGYGLDSAPSEVSSTVANNVMHTKKVYLWNKNEKNMCEKYTLFRGFHRDVARETLIIQDQINPGPLKRDDGWMEIEVGEFFCDGEIDEEVKVSVMEVGYQLKGGLIVEGIEVRPKQV</sequence>
<dbReference type="Pfam" id="PF00646">
    <property type="entry name" value="F-box"/>
    <property type="match status" value="1"/>
</dbReference>
<dbReference type="PROSITE" id="PS50181">
    <property type="entry name" value="FBOX"/>
    <property type="match status" value="1"/>
</dbReference>
<dbReference type="OMA" id="WSNDPLY"/>
<dbReference type="Gene3D" id="1.20.1280.50">
    <property type="match status" value="1"/>
</dbReference>
<name>I3SET7_LOTJA</name>
<dbReference type="AlphaFoldDB" id="I3SET7"/>
<dbReference type="SMART" id="SM00256">
    <property type="entry name" value="FBOX"/>
    <property type="match status" value="1"/>
</dbReference>
<dbReference type="InterPro" id="IPR036047">
    <property type="entry name" value="F-box-like_dom_sf"/>
</dbReference>
<organism evidence="2">
    <name type="scientific">Lotus japonicus</name>
    <name type="common">Lotus corniculatus var. japonicus</name>
    <dbReference type="NCBI Taxonomy" id="34305"/>
    <lineage>
        <taxon>Eukaryota</taxon>
        <taxon>Viridiplantae</taxon>
        <taxon>Streptophyta</taxon>
        <taxon>Embryophyta</taxon>
        <taxon>Tracheophyta</taxon>
        <taxon>Spermatophyta</taxon>
        <taxon>Magnoliopsida</taxon>
        <taxon>eudicotyledons</taxon>
        <taxon>Gunneridae</taxon>
        <taxon>Pentapetalae</taxon>
        <taxon>rosids</taxon>
        <taxon>fabids</taxon>
        <taxon>Fabales</taxon>
        <taxon>Fabaceae</taxon>
        <taxon>Papilionoideae</taxon>
        <taxon>50 kb inversion clade</taxon>
        <taxon>NPAAA clade</taxon>
        <taxon>Hologalegina</taxon>
        <taxon>robinioid clade</taxon>
        <taxon>Loteae</taxon>
        <taxon>Lotus</taxon>
    </lineage>
</organism>
<dbReference type="RefSeq" id="XP_057427305.1">
    <property type="nucleotide sequence ID" value="XM_057571322.1"/>
</dbReference>
<evidence type="ECO:0000259" key="1">
    <source>
        <dbReference type="PROSITE" id="PS50181"/>
    </source>
</evidence>
<dbReference type="GeneID" id="130720649"/>
<dbReference type="KEGG" id="lja:130720649"/>
<dbReference type="InterPro" id="IPR025886">
    <property type="entry name" value="PP2-like"/>
</dbReference>
<accession>I3SET7</accession>
<dbReference type="Pfam" id="PF14299">
    <property type="entry name" value="PP2"/>
    <property type="match status" value="1"/>
</dbReference>
<evidence type="ECO:0000313" key="2">
    <source>
        <dbReference type="EMBL" id="AFK38779.1"/>
    </source>
</evidence>
<dbReference type="OrthoDB" id="1918565at2759"/>
<proteinExistence type="evidence at transcript level"/>
<feature type="domain" description="F-box" evidence="1">
    <location>
        <begin position="4"/>
        <end position="50"/>
    </location>
</feature>
<dbReference type="CDD" id="cd22162">
    <property type="entry name" value="F-box_AtSKIP3-like"/>
    <property type="match status" value="1"/>
</dbReference>
<protein>
    <recommendedName>
        <fullName evidence="1">F-box domain-containing protein</fullName>
    </recommendedName>
</protein>
<dbReference type="InterPro" id="IPR001810">
    <property type="entry name" value="F-box_dom"/>
</dbReference>
<dbReference type="PANTHER" id="PTHR32278:SF41">
    <property type="entry name" value="F-BOX PROTEIN"/>
    <property type="match status" value="1"/>
</dbReference>
<dbReference type="SUPFAM" id="SSF81383">
    <property type="entry name" value="F-box domain"/>
    <property type="match status" value="1"/>
</dbReference>
<reference evidence="2" key="1">
    <citation type="submission" date="2012-05" db="EMBL/GenBank/DDBJ databases">
        <authorList>
            <person name="Krishnakumar V."/>
            <person name="Cheung F."/>
            <person name="Xiao Y."/>
            <person name="Chan A."/>
            <person name="Moskal W.A."/>
            <person name="Town C.D."/>
        </authorList>
    </citation>
    <scope>NUCLEOTIDE SEQUENCE</scope>
</reference>
<dbReference type="EMBL" id="BT138984">
    <property type="protein sequence ID" value="AFK38779.1"/>
    <property type="molecule type" value="mRNA"/>
</dbReference>